<dbReference type="Proteomes" id="UP000261520">
    <property type="component" value="Unplaced"/>
</dbReference>
<dbReference type="GO" id="GO:0140945">
    <property type="term" value="F:histone H3K4 monomethyltransferase activity"/>
    <property type="evidence" value="ECO:0007669"/>
    <property type="project" value="UniProtKB-EC"/>
</dbReference>
<evidence type="ECO:0000259" key="16">
    <source>
        <dbReference type="PROSITE" id="PS51805"/>
    </source>
</evidence>
<keyword evidence="4" id="KW-0949">S-adenosyl-L-methionine</keyword>
<accession>A0A3B3ZLW7</accession>
<dbReference type="AlphaFoldDB" id="A0A3B3ZLW7"/>
<name>A0A3B3ZLW7_9GOBI</name>
<dbReference type="PROSITE" id="PS51805">
    <property type="entry name" value="EPHD"/>
    <property type="match status" value="1"/>
</dbReference>
<evidence type="ECO:0000256" key="5">
    <source>
        <dbReference type="ARBA" id="ARBA00022723"/>
    </source>
</evidence>
<keyword evidence="7" id="KW-0863">Zinc-finger</keyword>
<dbReference type="PANTHER" id="PTHR45838">
    <property type="entry name" value="HISTONE-LYSINE-N-METHYLTRANSFERASE 2 KMT2 FAMILY MEMBER"/>
    <property type="match status" value="1"/>
</dbReference>
<reference evidence="17" key="2">
    <citation type="submission" date="2025-09" db="UniProtKB">
        <authorList>
            <consortium name="Ensembl"/>
        </authorList>
    </citation>
    <scope>IDENTIFICATION</scope>
</reference>
<keyword evidence="8" id="KW-0862">Zinc</keyword>
<feature type="domain" description="PHD-type" evidence="16">
    <location>
        <begin position="5"/>
        <end position="107"/>
    </location>
</feature>
<dbReference type="EC" id="2.1.1.364" evidence="13"/>
<comment type="catalytic activity">
    <reaction evidence="14">
        <text>L-lysyl(4)-[histone H3] + S-adenosyl-L-methionine = N(6)-methyl-L-lysyl(4)-[histone H3] + S-adenosyl-L-homocysteine + H(+)</text>
        <dbReference type="Rhea" id="RHEA:60264"/>
        <dbReference type="Rhea" id="RHEA-COMP:15543"/>
        <dbReference type="Rhea" id="RHEA-COMP:15547"/>
        <dbReference type="ChEBI" id="CHEBI:15378"/>
        <dbReference type="ChEBI" id="CHEBI:29969"/>
        <dbReference type="ChEBI" id="CHEBI:57856"/>
        <dbReference type="ChEBI" id="CHEBI:59789"/>
        <dbReference type="ChEBI" id="CHEBI:61929"/>
        <dbReference type="EC" id="2.1.1.364"/>
    </reaction>
    <physiologicalReaction direction="left-to-right" evidence="14">
        <dbReference type="Rhea" id="RHEA:60265"/>
    </physiologicalReaction>
</comment>
<keyword evidence="10" id="KW-0805">Transcription regulation</keyword>
<dbReference type="Ensembl" id="ENSPMGT00000005719.1">
    <property type="protein sequence ID" value="ENSPMGP00000005391.1"/>
    <property type="gene ID" value="ENSPMGG00000004536.1"/>
</dbReference>
<keyword evidence="2" id="KW-0489">Methyltransferase</keyword>
<comment type="subcellular location">
    <subcellularLocation>
        <location evidence="1">Nucleus</location>
    </subcellularLocation>
</comment>
<keyword evidence="9" id="KW-0156">Chromatin regulator</keyword>
<evidence type="ECO:0000256" key="8">
    <source>
        <dbReference type="ARBA" id="ARBA00022833"/>
    </source>
</evidence>
<dbReference type="FunFam" id="3.30.40.10:FF:000002">
    <property type="entry name" value="Histone-lysine N-methyltransferase"/>
    <property type="match status" value="1"/>
</dbReference>
<evidence type="ECO:0000256" key="13">
    <source>
        <dbReference type="ARBA" id="ARBA00023620"/>
    </source>
</evidence>
<evidence type="ECO:0000256" key="2">
    <source>
        <dbReference type="ARBA" id="ARBA00022603"/>
    </source>
</evidence>
<feature type="compositionally biased region" description="Basic and acidic residues" evidence="15">
    <location>
        <begin position="135"/>
        <end position="145"/>
    </location>
</feature>
<feature type="compositionally biased region" description="Pro residues" evidence="15">
    <location>
        <begin position="213"/>
        <end position="233"/>
    </location>
</feature>
<keyword evidence="5" id="KW-0479">Metal-binding</keyword>
<proteinExistence type="predicted"/>
<dbReference type="GO" id="GO:0045893">
    <property type="term" value="P:positive regulation of DNA-templated transcription"/>
    <property type="evidence" value="ECO:0007669"/>
    <property type="project" value="TreeGrafter"/>
</dbReference>
<evidence type="ECO:0000256" key="9">
    <source>
        <dbReference type="ARBA" id="ARBA00022853"/>
    </source>
</evidence>
<reference evidence="17" key="1">
    <citation type="submission" date="2025-08" db="UniProtKB">
        <authorList>
            <consortium name="Ensembl"/>
        </authorList>
    </citation>
    <scope>IDENTIFICATION</scope>
</reference>
<dbReference type="Pfam" id="PF13832">
    <property type="entry name" value="zf-HC5HC2H_2"/>
    <property type="match status" value="1"/>
</dbReference>
<evidence type="ECO:0000256" key="11">
    <source>
        <dbReference type="ARBA" id="ARBA00023163"/>
    </source>
</evidence>
<evidence type="ECO:0000256" key="14">
    <source>
        <dbReference type="ARBA" id="ARBA00049353"/>
    </source>
</evidence>
<evidence type="ECO:0000256" key="10">
    <source>
        <dbReference type="ARBA" id="ARBA00023015"/>
    </source>
</evidence>
<evidence type="ECO:0000256" key="4">
    <source>
        <dbReference type="ARBA" id="ARBA00022691"/>
    </source>
</evidence>
<evidence type="ECO:0000256" key="3">
    <source>
        <dbReference type="ARBA" id="ARBA00022679"/>
    </source>
</evidence>
<dbReference type="InterPro" id="IPR034732">
    <property type="entry name" value="EPHD"/>
</dbReference>
<evidence type="ECO:0000313" key="18">
    <source>
        <dbReference type="Proteomes" id="UP000261520"/>
    </source>
</evidence>
<feature type="region of interest" description="Disordered" evidence="15">
    <location>
        <begin position="206"/>
        <end position="290"/>
    </location>
</feature>
<evidence type="ECO:0000256" key="7">
    <source>
        <dbReference type="ARBA" id="ARBA00022771"/>
    </source>
</evidence>
<feature type="region of interest" description="Disordered" evidence="15">
    <location>
        <begin position="114"/>
        <end position="169"/>
    </location>
</feature>
<dbReference type="GO" id="GO:0035097">
    <property type="term" value="C:histone methyltransferase complex"/>
    <property type="evidence" value="ECO:0007669"/>
    <property type="project" value="TreeGrafter"/>
</dbReference>
<dbReference type="Gene3D" id="3.30.40.10">
    <property type="entry name" value="Zinc/RING finger domain, C3HC4 (zinc finger)"/>
    <property type="match status" value="1"/>
</dbReference>
<dbReference type="GO" id="GO:0008270">
    <property type="term" value="F:zinc ion binding"/>
    <property type="evidence" value="ECO:0007669"/>
    <property type="project" value="UniProtKB-KW"/>
</dbReference>
<evidence type="ECO:0000256" key="1">
    <source>
        <dbReference type="ARBA" id="ARBA00004123"/>
    </source>
</evidence>
<evidence type="ECO:0000256" key="15">
    <source>
        <dbReference type="SAM" id="MobiDB-lite"/>
    </source>
</evidence>
<dbReference type="InterPro" id="IPR013083">
    <property type="entry name" value="Znf_RING/FYVE/PHD"/>
</dbReference>
<keyword evidence="3" id="KW-0808">Transferase</keyword>
<keyword evidence="12" id="KW-0539">Nucleus</keyword>
<organism evidence="17 18">
    <name type="scientific">Periophthalmus magnuspinnatus</name>
    <dbReference type="NCBI Taxonomy" id="409849"/>
    <lineage>
        <taxon>Eukaryota</taxon>
        <taxon>Metazoa</taxon>
        <taxon>Chordata</taxon>
        <taxon>Craniata</taxon>
        <taxon>Vertebrata</taxon>
        <taxon>Euteleostomi</taxon>
        <taxon>Actinopterygii</taxon>
        <taxon>Neopterygii</taxon>
        <taxon>Teleostei</taxon>
        <taxon>Neoteleostei</taxon>
        <taxon>Acanthomorphata</taxon>
        <taxon>Gobiaria</taxon>
        <taxon>Gobiiformes</taxon>
        <taxon>Gobioidei</taxon>
        <taxon>Gobiidae</taxon>
        <taxon>Oxudercinae</taxon>
        <taxon>Periophthalmus</taxon>
    </lineage>
</organism>
<dbReference type="STRING" id="409849.ENSPMGP00000005391"/>
<evidence type="ECO:0000256" key="6">
    <source>
        <dbReference type="ARBA" id="ARBA00022737"/>
    </source>
</evidence>
<keyword evidence="11" id="KW-0804">Transcription</keyword>
<sequence length="313" mass="34603">TEEDDRQCSLCQKYGDLKLLYLGQNEWAHVNCCLWSAEVFEEDYGSLLHVHSAVTRGRLMRCERCNKTGATVGCCLTSCQSNYHFMCARSRQCVFQDDKKVYFQNPTTITQLLAHSGNGAMPTVSTKKPRKNAKTPKDEGIPESKKPKKKKEQTSSKKSMSANLPENLPMTPAESAEAIINQAMASNYTPKWSGLRSLSPSSLVLPPGLLIEPEPPASPPSSPPAPTPTPAPATRPRTHVRMKRVSSLSDRIVTKKSKVDFLPPDPPSEIEERRKPSISNRNSGVRIKTPTVKGILNLDELKEERLSDSESSG</sequence>
<evidence type="ECO:0000313" key="17">
    <source>
        <dbReference type="Ensembl" id="ENSPMGP00000005391.1"/>
    </source>
</evidence>
<keyword evidence="6" id="KW-0677">Repeat</keyword>
<protein>
    <recommendedName>
        <fullName evidence="13">[histone H3]-lysine(4) N-methyltransferase</fullName>
        <ecNumber evidence="13">2.1.1.364</ecNumber>
    </recommendedName>
</protein>
<dbReference type="GO" id="GO:0032259">
    <property type="term" value="P:methylation"/>
    <property type="evidence" value="ECO:0007669"/>
    <property type="project" value="UniProtKB-KW"/>
</dbReference>
<evidence type="ECO:0000256" key="12">
    <source>
        <dbReference type="ARBA" id="ARBA00023242"/>
    </source>
</evidence>
<dbReference type="PANTHER" id="PTHR45838:SF3">
    <property type="entry name" value="HISTONE-LYSINE N-METHYLTRANSFERASE 2B"/>
    <property type="match status" value="1"/>
</dbReference>
<keyword evidence="18" id="KW-1185">Reference proteome</keyword>